<accession>A0A5M6CLC1</accession>
<evidence type="ECO:0000313" key="1">
    <source>
        <dbReference type="EMBL" id="KAA5534115.1"/>
    </source>
</evidence>
<dbReference type="RefSeq" id="WP_150013011.1">
    <property type="nucleotide sequence ID" value="NZ_VWSG01000007.1"/>
</dbReference>
<dbReference type="Proteomes" id="UP000325141">
    <property type="component" value="Unassembled WGS sequence"/>
</dbReference>
<proteinExistence type="predicted"/>
<keyword evidence="2" id="KW-1185">Reference proteome</keyword>
<dbReference type="PROSITE" id="PS51257">
    <property type="entry name" value="PROKAR_LIPOPROTEIN"/>
    <property type="match status" value="1"/>
</dbReference>
<organism evidence="1 2">
    <name type="scientific">Paenimyroides baculatum</name>
    <dbReference type="NCBI Taxonomy" id="2608000"/>
    <lineage>
        <taxon>Bacteria</taxon>
        <taxon>Pseudomonadati</taxon>
        <taxon>Bacteroidota</taxon>
        <taxon>Flavobacteriia</taxon>
        <taxon>Flavobacteriales</taxon>
        <taxon>Flavobacteriaceae</taxon>
        <taxon>Paenimyroides</taxon>
    </lineage>
</organism>
<comment type="caution">
    <text evidence="1">The sequence shown here is derived from an EMBL/GenBank/DDBJ whole genome shotgun (WGS) entry which is preliminary data.</text>
</comment>
<protein>
    <recommendedName>
        <fullName evidence="3">Lipoprotein</fullName>
    </recommendedName>
</protein>
<evidence type="ECO:0008006" key="3">
    <source>
        <dbReference type="Google" id="ProtNLM"/>
    </source>
</evidence>
<sequence>MMFRNLIFFGSIVLIYSCNRTIDDKFPIISKFNVSKDQYKRDTISLEGFSLEGGELIVYHKKSDTLVLDFFLYGETGKLNYTYFTDKNFEYKFVIKRDYRYRYNGLITNEKMKIDSTIYFVETKLNPRLYDQNIIEVKDSQKVDSIISEIDYFFKDVA</sequence>
<gene>
    <name evidence="1" type="ORF">F0460_10585</name>
</gene>
<dbReference type="AlphaFoldDB" id="A0A5M6CLC1"/>
<dbReference type="EMBL" id="VWSG01000007">
    <property type="protein sequence ID" value="KAA5534115.1"/>
    <property type="molecule type" value="Genomic_DNA"/>
</dbReference>
<evidence type="ECO:0000313" key="2">
    <source>
        <dbReference type="Proteomes" id="UP000325141"/>
    </source>
</evidence>
<name>A0A5M6CLC1_9FLAO</name>
<reference evidence="1 2" key="1">
    <citation type="submission" date="2019-09" db="EMBL/GenBank/DDBJ databases">
        <title>Genome sequence and assembly of Flavobacterium sp.</title>
        <authorList>
            <person name="Chhetri G."/>
        </authorList>
    </citation>
    <scope>NUCLEOTIDE SEQUENCE [LARGE SCALE GENOMIC DNA]</scope>
    <source>
        <strain evidence="1 2">SNL9</strain>
    </source>
</reference>